<reference evidence="2 3" key="2">
    <citation type="journal article" date="2015" name="Eukaryot. Cell">
        <title>Asexual propagation of a virulent clone complex in a human and feline outbreak of sporotrichosis.</title>
        <authorList>
            <person name="Teixeira Mde M."/>
            <person name="Rodrigues A.M."/>
            <person name="Tsui C.K."/>
            <person name="de Almeida L.G."/>
            <person name="Van Diepeningen A.D."/>
            <person name="van den Ende B.G."/>
            <person name="Fernandes G.F."/>
            <person name="Kano R."/>
            <person name="Hamelin R.C."/>
            <person name="Lopes-Bezerra L.M."/>
            <person name="Vasconcelos A.T."/>
            <person name="de Hoog S."/>
            <person name="de Camargo Z.P."/>
            <person name="Felipe M.S."/>
        </authorList>
    </citation>
    <scope>NUCLEOTIDE SEQUENCE [LARGE SCALE GENOMIC DNA]</scope>
    <source>
        <strain evidence="2 3">1099-18</strain>
    </source>
</reference>
<dbReference type="InterPro" id="IPR011044">
    <property type="entry name" value="Quino_amine_DH_bsu"/>
</dbReference>
<dbReference type="RefSeq" id="XP_016591720.1">
    <property type="nucleotide sequence ID" value="XM_016733020.1"/>
</dbReference>
<dbReference type="KEGG" id="ssck:SPSK_06314"/>
<reference evidence="2 3" key="1">
    <citation type="journal article" date="2014" name="BMC Genomics">
        <title>Comparative genomics of the major fungal agents of human and animal Sporotrichosis: Sporothrix schenckii and Sporothrix brasiliensis.</title>
        <authorList>
            <person name="Teixeira M.M."/>
            <person name="de Almeida L.G."/>
            <person name="Kubitschek-Barreira P."/>
            <person name="Alves F.L."/>
            <person name="Kioshima E.S."/>
            <person name="Abadio A.K."/>
            <person name="Fernandes L."/>
            <person name="Derengowski L.S."/>
            <person name="Ferreira K.S."/>
            <person name="Souza R.C."/>
            <person name="Ruiz J.C."/>
            <person name="de Andrade N.C."/>
            <person name="Paes H.C."/>
            <person name="Nicola A.M."/>
            <person name="Albuquerque P."/>
            <person name="Gerber A.L."/>
            <person name="Martins V.P."/>
            <person name="Peconick L.D."/>
            <person name="Neto A.V."/>
            <person name="Chaucanez C.B."/>
            <person name="Silva P.A."/>
            <person name="Cunha O.L."/>
            <person name="de Oliveira F.F."/>
            <person name="dos Santos T.C."/>
            <person name="Barros A.L."/>
            <person name="Soares M.A."/>
            <person name="de Oliveira L.M."/>
            <person name="Marini M.M."/>
            <person name="Villalobos-Duno H."/>
            <person name="Cunha M.M."/>
            <person name="de Hoog S."/>
            <person name="da Silveira J.F."/>
            <person name="Henrissat B."/>
            <person name="Nino-Vega G.A."/>
            <person name="Cisalpino P.S."/>
            <person name="Mora-Montes H.M."/>
            <person name="Almeida S.R."/>
            <person name="Stajich J.E."/>
            <person name="Lopes-Bezerra L.M."/>
            <person name="Vasconcelos A.T."/>
            <person name="Felipe M.S."/>
        </authorList>
    </citation>
    <scope>NUCLEOTIDE SEQUENCE [LARGE SCALE GENOMIC DNA]</scope>
    <source>
        <strain evidence="2 3">1099-18</strain>
    </source>
</reference>
<dbReference type="InterPro" id="IPR015943">
    <property type="entry name" value="WD40/YVTN_repeat-like_dom_sf"/>
</dbReference>
<evidence type="ECO:0000256" key="1">
    <source>
        <dbReference type="SAM" id="SignalP"/>
    </source>
</evidence>
<keyword evidence="1" id="KW-0732">Signal</keyword>
<dbReference type="VEuPathDB" id="FungiDB:SPSK_06314"/>
<dbReference type="Proteomes" id="UP000033710">
    <property type="component" value="Unassembled WGS sequence"/>
</dbReference>
<dbReference type="SMR" id="A0A0F2MJ14"/>
<evidence type="ECO:0000313" key="3">
    <source>
        <dbReference type="Proteomes" id="UP000033710"/>
    </source>
</evidence>
<evidence type="ECO:0008006" key="4">
    <source>
        <dbReference type="Google" id="ProtNLM"/>
    </source>
</evidence>
<dbReference type="EMBL" id="AXCR01000001">
    <property type="protein sequence ID" value="KJR89044.1"/>
    <property type="molecule type" value="Genomic_DNA"/>
</dbReference>
<protein>
    <recommendedName>
        <fullName evidence="4">Carboxy-cis,cis-muconate cyclase</fullName>
    </recommendedName>
</protein>
<accession>A0A0F2MJ14</accession>
<organism evidence="2 3">
    <name type="scientific">Sporothrix schenckii 1099-18</name>
    <dbReference type="NCBI Taxonomy" id="1397361"/>
    <lineage>
        <taxon>Eukaryota</taxon>
        <taxon>Fungi</taxon>
        <taxon>Dikarya</taxon>
        <taxon>Ascomycota</taxon>
        <taxon>Pezizomycotina</taxon>
        <taxon>Sordariomycetes</taxon>
        <taxon>Sordariomycetidae</taxon>
        <taxon>Ophiostomatales</taxon>
        <taxon>Ophiostomataceae</taxon>
        <taxon>Sporothrix</taxon>
    </lineage>
</organism>
<dbReference type="Gene3D" id="2.130.10.10">
    <property type="entry name" value="YVTN repeat-like/Quinoprotein amine dehydrogenase"/>
    <property type="match status" value="1"/>
</dbReference>
<comment type="caution">
    <text evidence="2">The sequence shown here is derived from an EMBL/GenBank/DDBJ whole genome shotgun (WGS) entry which is preliminary data.</text>
</comment>
<dbReference type="OrthoDB" id="10006285at2759"/>
<dbReference type="GeneID" id="27668297"/>
<sequence length="413" mass="43379">MHYYNKLKFLALASVFSVTSAHPTSGHYYDDAESEACLNGKAVYVTSNTEHNSVVAIPIARNGSLLLNHATSTATGGRGGNGINPRGMPAGPDALFSQGSITSAGNYLFAVNAGSNTVTMLAIDEHDPTKVTVVGEPAELPGEFPTTVGASDKFNLVCVGLTGAKAGVSCASYSWYGLGPFDELRTFDLHQTTPPHGPTNTVSHVFFSGDQETVFTTVKGDPAVNNTGFLAAYPVEHIHSSCYAIPSVSHKGVISSPDGTAVLFGSTPIPDTTNLFVTDASFGAAILGIDDYEEASTLYKTVIPGQDATCWVAICPATHTAFVTDIRMNRLVEMSLVNAEIIGEPIDLTTFNTDPGLTEIRSGGSFVYALSPGNGTTEAWITVLNALTKKPVQHALLTPLGLDRNAMGMAILV</sequence>
<evidence type="ECO:0000313" key="2">
    <source>
        <dbReference type="EMBL" id="KJR89044.1"/>
    </source>
</evidence>
<dbReference type="SUPFAM" id="SSF50969">
    <property type="entry name" value="YVTN repeat-like/Quinoprotein amine dehydrogenase"/>
    <property type="match status" value="1"/>
</dbReference>
<dbReference type="AlphaFoldDB" id="A0A0F2MJ14"/>
<gene>
    <name evidence="2" type="ORF">SPSK_06314</name>
</gene>
<name>A0A0F2MJ14_SPOSC</name>
<feature type="chain" id="PRO_5002455460" description="Carboxy-cis,cis-muconate cyclase" evidence="1">
    <location>
        <begin position="22"/>
        <end position="413"/>
    </location>
</feature>
<proteinExistence type="predicted"/>
<feature type="signal peptide" evidence="1">
    <location>
        <begin position="1"/>
        <end position="21"/>
    </location>
</feature>